<dbReference type="NCBIfam" id="TIGR01436">
    <property type="entry name" value="glu_cys_lig_pln"/>
    <property type="match status" value="1"/>
</dbReference>
<evidence type="ECO:0000256" key="11">
    <source>
        <dbReference type="ARBA" id="ARBA00022946"/>
    </source>
</evidence>
<keyword evidence="12 14" id="KW-1015">Disulfide bond</keyword>
<evidence type="ECO:0000256" key="12">
    <source>
        <dbReference type="ARBA" id="ARBA00023157"/>
    </source>
</evidence>
<dbReference type="GO" id="GO:0006750">
    <property type="term" value="P:glutathione biosynthetic process"/>
    <property type="evidence" value="ECO:0007669"/>
    <property type="project" value="UniProtKB-UniRule"/>
</dbReference>
<name>A0A061S2Y1_9CHLO</name>
<organism evidence="15">
    <name type="scientific">Tetraselmis sp. GSL018</name>
    <dbReference type="NCBI Taxonomy" id="582737"/>
    <lineage>
        <taxon>Eukaryota</taxon>
        <taxon>Viridiplantae</taxon>
        <taxon>Chlorophyta</taxon>
        <taxon>core chlorophytes</taxon>
        <taxon>Chlorodendrophyceae</taxon>
        <taxon>Chlorodendrales</taxon>
        <taxon>Chlorodendraceae</taxon>
        <taxon>Tetraselmis</taxon>
    </lineage>
</organism>
<dbReference type="GO" id="GO:0004357">
    <property type="term" value="F:glutamate-cysteine ligase activity"/>
    <property type="evidence" value="ECO:0007669"/>
    <property type="project" value="UniProtKB-UniRule"/>
</dbReference>
<evidence type="ECO:0000256" key="7">
    <source>
        <dbReference type="ARBA" id="ARBA00022640"/>
    </source>
</evidence>
<keyword evidence="9 13" id="KW-0547">Nucleotide-binding</keyword>
<dbReference type="AlphaFoldDB" id="A0A061S2Y1"/>
<dbReference type="Gene3D" id="3.30.590.20">
    <property type="match status" value="1"/>
</dbReference>
<evidence type="ECO:0000256" key="13">
    <source>
        <dbReference type="PIRNR" id="PIRNR017901"/>
    </source>
</evidence>
<protein>
    <recommendedName>
        <fullName evidence="13">Glutamate--cysteine ligase</fullName>
        <ecNumber evidence="13">6.3.2.2</ecNumber>
    </recommendedName>
</protein>
<evidence type="ECO:0000256" key="8">
    <source>
        <dbReference type="ARBA" id="ARBA00022684"/>
    </source>
</evidence>
<comment type="subcellular location">
    <subcellularLocation>
        <location evidence="1 13">Plastid</location>
        <location evidence="1 13">Chloroplast</location>
    </subcellularLocation>
</comment>
<comment type="similarity">
    <text evidence="3 13">Belongs to the carboxylate-amine ligase family. Glutamate--cysteine ligase type 2 subfamily.</text>
</comment>
<comment type="subunit">
    <text evidence="4">Homodimer or monomer when oxidized or reduced, respectively.</text>
</comment>
<dbReference type="GO" id="GO:0005524">
    <property type="term" value="F:ATP binding"/>
    <property type="evidence" value="ECO:0007669"/>
    <property type="project" value="UniProtKB-UniRule"/>
</dbReference>
<dbReference type="Pfam" id="PF04107">
    <property type="entry name" value="GCS2"/>
    <property type="match status" value="1"/>
</dbReference>
<dbReference type="EC" id="6.3.2.2" evidence="13"/>
<evidence type="ECO:0000256" key="9">
    <source>
        <dbReference type="ARBA" id="ARBA00022741"/>
    </source>
</evidence>
<evidence type="ECO:0000256" key="4">
    <source>
        <dbReference type="ARBA" id="ARBA00011153"/>
    </source>
</evidence>
<keyword evidence="5 13" id="KW-0150">Chloroplast</keyword>
<dbReference type="EMBL" id="GBEZ01008433">
    <property type="protein sequence ID" value="JAC77106.1"/>
    <property type="molecule type" value="Transcribed_RNA"/>
</dbReference>
<feature type="disulfide bond" evidence="14">
    <location>
        <begin position="153"/>
        <end position="374"/>
    </location>
</feature>
<evidence type="ECO:0000256" key="5">
    <source>
        <dbReference type="ARBA" id="ARBA00022528"/>
    </source>
</evidence>
<evidence type="ECO:0000256" key="3">
    <source>
        <dbReference type="ARBA" id="ARBA00010253"/>
    </source>
</evidence>
<evidence type="ECO:0000256" key="2">
    <source>
        <dbReference type="ARBA" id="ARBA00005006"/>
    </source>
</evidence>
<evidence type="ECO:0000256" key="14">
    <source>
        <dbReference type="PIRSR" id="PIRSR017901-50"/>
    </source>
</evidence>
<keyword evidence="6 13" id="KW-0436">Ligase</keyword>
<keyword evidence="8" id="KW-0317">Glutathione biosynthesis</keyword>
<dbReference type="InterPro" id="IPR011556">
    <property type="entry name" value="Glut_cys_lig_pln_type"/>
</dbReference>
<evidence type="ECO:0000313" key="15">
    <source>
        <dbReference type="EMBL" id="JAC77106.1"/>
    </source>
</evidence>
<keyword evidence="7" id="KW-0934">Plastid</keyword>
<dbReference type="PANTHER" id="PTHR34378:SF1">
    <property type="entry name" value="GLUTAMATE--CYSTEINE LIGASE, CHLOROPLASTIC"/>
    <property type="match status" value="1"/>
</dbReference>
<dbReference type="UniPathway" id="UPA00142">
    <property type="reaction ID" value="UER00209"/>
</dbReference>
<dbReference type="InterPro" id="IPR006336">
    <property type="entry name" value="GCS2"/>
</dbReference>
<proteinExistence type="inferred from homology"/>
<reference evidence="15" key="1">
    <citation type="submission" date="2014-05" db="EMBL/GenBank/DDBJ databases">
        <title>The transcriptome of the halophilic microalga Tetraselmis sp. GSL018 isolated from the Great Salt Lake, Utah.</title>
        <authorList>
            <person name="Jinkerson R.E."/>
            <person name="D'Adamo S."/>
            <person name="Posewitz M.C."/>
        </authorList>
    </citation>
    <scope>NUCLEOTIDE SEQUENCE</scope>
    <source>
        <strain evidence="15">GSL018</strain>
    </source>
</reference>
<keyword evidence="11" id="KW-0809">Transit peptide</keyword>
<evidence type="ECO:0000256" key="6">
    <source>
        <dbReference type="ARBA" id="ARBA00022598"/>
    </source>
</evidence>
<dbReference type="SUPFAM" id="SSF55931">
    <property type="entry name" value="Glutamine synthetase/guanido kinase"/>
    <property type="match status" value="1"/>
</dbReference>
<dbReference type="PANTHER" id="PTHR34378">
    <property type="entry name" value="GLUTAMATE--CYSTEINE LIGASE, CHLOROPLASTIC"/>
    <property type="match status" value="1"/>
</dbReference>
<dbReference type="InterPro" id="IPR035434">
    <property type="entry name" value="GCL_bact_plant"/>
</dbReference>
<sequence length="490" mass="54460">MADLISTTLKGAAAGNARLQKNTPRVRVSARRNTLVQGKRRAHSISSMAASASDILSKDDLIAYIAAGCKPKSEWRIGTEHEKIVFNLADNTRADYSQIKKLLEFMVDRFGWQPMMEGENIIGCKMGGQSVTLEPGGQFELSGAPLDSLHKTCAEVNGHLYQAKAIAEEMGVGFLGTGFDPKWRVEEVPIMPKGRYKLMRDYMPTVGTMGLDMMFRSCTVQVNLDFASEADMVEKFRIGLALQPVATALFANSPFTDGKPNGFKSFRSHVWTDVDNARCGRLPFVFEDGFGFEKYVDYALDVPMYFVYRKDKGYVNALGMSFRDFMEGKLPALPGEYPTLDDWEAHLSTIFPEVRLKKFLEMRGADSGRWKMICALPALWVGLLYDDQAQAAAYDLISDFSQDEHEFLRAQVPVTGLQTPFRGGTVQDLAKEVLELSKGGLSRRGLQEESFIAELVACAETGQVPADTWLQSYNSTWGGSVDPYYVDGAF</sequence>
<dbReference type="PIRSF" id="PIRSF017901">
    <property type="entry name" value="GCL"/>
    <property type="match status" value="1"/>
</dbReference>
<comment type="pathway">
    <text evidence="2">Sulfur metabolism; glutathione biosynthesis; glutathione from L-cysteine and L-glutamate: step 1/2.</text>
</comment>
<accession>A0A061S2Y1</accession>
<gene>
    <name evidence="15" type="primary">GSHA</name>
    <name evidence="15" type="ORF">TSPGSL018_18498</name>
</gene>
<evidence type="ECO:0000256" key="1">
    <source>
        <dbReference type="ARBA" id="ARBA00004229"/>
    </source>
</evidence>
<evidence type="ECO:0000256" key="10">
    <source>
        <dbReference type="ARBA" id="ARBA00022840"/>
    </source>
</evidence>
<dbReference type="InterPro" id="IPR014746">
    <property type="entry name" value="Gln_synth/guanido_kin_cat_dom"/>
</dbReference>
<dbReference type="GO" id="GO:0009507">
    <property type="term" value="C:chloroplast"/>
    <property type="evidence" value="ECO:0007669"/>
    <property type="project" value="UniProtKB-SubCell"/>
</dbReference>
<keyword evidence="10 13" id="KW-0067">ATP-binding</keyword>
<comment type="catalytic activity">
    <reaction evidence="13">
        <text>L-cysteine + L-glutamate + ATP = gamma-L-glutamyl-L-cysteine + ADP + phosphate + H(+)</text>
        <dbReference type="Rhea" id="RHEA:13285"/>
        <dbReference type="ChEBI" id="CHEBI:15378"/>
        <dbReference type="ChEBI" id="CHEBI:29985"/>
        <dbReference type="ChEBI" id="CHEBI:30616"/>
        <dbReference type="ChEBI" id="CHEBI:35235"/>
        <dbReference type="ChEBI" id="CHEBI:43474"/>
        <dbReference type="ChEBI" id="CHEBI:58173"/>
        <dbReference type="ChEBI" id="CHEBI:456216"/>
        <dbReference type="EC" id="6.3.2.2"/>
    </reaction>
</comment>